<comment type="caution">
    <text evidence="3">The sequence shown here is derived from an EMBL/GenBank/DDBJ whole genome shotgun (WGS) entry which is preliminary data.</text>
</comment>
<evidence type="ECO:0000313" key="3">
    <source>
        <dbReference type="EMBL" id="MBD1549587.1"/>
    </source>
</evidence>
<reference evidence="3" key="1">
    <citation type="submission" date="2020-05" db="EMBL/GenBank/DDBJ databases">
        <title>Identification of trans-AT polyketide cluster in two marine bacteria, producers of a novel glutaramide-containing polyketide sesbanimide D and analogs.</title>
        <authorList>
            <person name="Kacar D."/>
            <person name="Rodriguez P."/>
            <person name="Canedo L."/>
            <person name="Gonzalez E."/>
            <person name="Galan B."/>
            <person name="De La Calle F."/>
            <person name="Garcia J.L."/>
        </authorList>
    </citation>
    <scope>NUCLEOTIDE SEQUENCE</scope>
    <source>
        <strain evidence="3">PHM038</strain>
    </source>
</reference>
<dbReference type="InterPro" id="IPR000120">
    <property type="entry name" value="Amidase"/>
</dbReference>
<dbReference type="EC" id="3.5.1.54" evidence="3"/>
<evidence type="ECO:0000313" key="4">
    <source>
        <dbReference type="Proteomes" id="UP000598467"/>
    </source>
</evidence>
<feature type="domain" description="Amidase" evidence="1">
    <location>
        <begin position="24"/>
        <end position="434"/>
    </location>
</feature>
<dbReference type="PANTHER" id="PTHR11895">
    <property type="entry name" value="TRANSAMIDASE"/>
    <property type="match status" value="1"/>
</dbReference>
<dbReference type="Gene3D" id="3.90.1300.10">
    <property type="entry name" value="Amidase signature (AS) domain"/>
    <property type="match status" value="1"/>
</dbReference>
<dbReference type="AlphaFoldDB" id="A0A926P6S6"/>
<dbReference type="Gene3D" id="1.20.58.1700">
    <property type="match status" value="1"/>
</dbReference>
<dbReference type="InterPro" id="IPR036928">
    <property type="entry name" value="AS_sf"/>
</dbReference>
<dbReference type="InterPro" id="IPR053844">
    <property type="entry name" value="AH_C"/>
</dbReference>
<dbReference type="SUPFAM" id="SSF75304">
    <property type="entry name" value="Amidase signature (AS) enzymes"/>
    <property type="match status" value="1"/>
</dbReference>
<evidence type="ECO:0000259" key="1">
    <source>
        <dbReference type="Pfam" id="PF01425"/>
    </source>
</evidence>
<dbReference type="Gene3D" id="3.10.490.10">
    <property type="entry name" value="Gamma-glutamyl cyclotransferase-like"/>
    <property type="match status" value="1"/>
</dbReference>
<gene>
    <name evidence="3" type="primary">atzF</name>
    <name evidence="3" type="ORF">HK439_25305</name>
</gene>
<dbReference type="EMBL" id="JABFCZ010000044">
    <property type="protein sequence ID" value="MBD1549587.1"/>
    <property type="molecule type" value="Genomic_DNA"/>
</dbReference>
<name>A0A926P6S6_9HYPH</name>
<dbReference type="InterPro" id="IPR023631">
    <property type="entry name" value="Amidase_dom"/>
</dbReference>
<dbReference type="GO" id="GO:0004039">
    <property type="term" value="F:allophanate hydrolase activity"/>
    <property type="evidence" value="ECO:0007669"/>
    <property type="project" value="UniProtKB-EC"/>
</dbReference>
<dbReference type="Pfam" id="PF21986">
    <property type="entry name" value="AH_C"/>
    <property type="match status" value="1"/>
</dbReference>
<dbReference type="RefSeq" id="WP_190294278.1">
    <property type="nucleotide sequence ID" value="NZ_JABFCZ010000044.1"/>
</dbReference>
<dbReference type="NCBIfam" id="TIGR02713">
    <property type="entry name" value="allophanate_hyd"/>
    <property type="match status" value="1"/>
</dbReference>
<dbReference type="Proteomes" id="UP000598467">
    <property type="component" value="Unassembled WGS sequence"/>
</dbReference>
<feature type="domain" description="Allophanate hydrolase C-terminal" evidence="2">
    <location>
        <begin position="472"/>
        <end position="595"/>
    </location>
</feature>
<accession>A0A926P6S6</accession>
<keyword evidence="3" id="KW-0378">Hydrolase</keyword>
<dbReference type="InterPro" id="IPR014085">
    <property type="entry name" value="Allophanate_hydrolase"/>
</dbReference>
<dbReference type="NCBIfam" id="NF006043">
    <property type="entry name" value="PRK08186.1"/>
    <property type="match status" value="1"/>
</dbReference>
<organism evidence="3 4">
    <name type="scientific">Roseibium aggregatum</name>
    <dbReference type="NCBI Taxonomy" id="187304"/>
    <lineage>
        <taxon>Bacteria</taxon>
        <taxon>Pseudomonadati</taxon>
        <taxon>Pseudomonadota</taxon>
        <taxon>Alphaproteobacteria</taxon>
        <taxon>Hyphomicrobiales</taxon>
        <taxon>Stappiaceae</taxon>
        <taxon>Roseibium</taxon>
    </lineage>
</organism>
<proteinExistence type="predicted"/>
<dbReference type="Pfam" id="PF01425">
    <property type="entry name" value="Amidase"/>
    <property type="match status" value="1"/>
</dbReference>
<dbReference type="PANTHER" id="PTHR11895:SF169">
    <property type="entry name" value="GLUTAMYL-TRNA(GLN) AMIDOTRANSFERASE"/>
    <property type="match status" value="1"/>
</dbReference>
<evidence type="ECO:0000259" key="2">
    <source>
        <dbReference type="Pfam" id="PF21986"/>
    </source>
</evidence>
<sequence>MNDLPFTLSALKAAYASGTSPEAVIEEVYRRIAEVDDPGIFILLYDKADVLDAARALGPYDPDKPLWGIPFAIKDNIDDGGKPTTAACPVFEYTPEEDAFAVARLKAAGALLVGKTNLDQFATGLVGVRSPYQPPLNSVDPKIVPGGSSSGSAVAVGHGIVSFSLGTDTAGSGRVPGMMNNIAGLKPTLGALSASGVVPACRTLDTISIFALTVADAYEAFTAAAGYDPDDAYSRDIRVAPLGDMPPALRVGIPDDASIEFFGDTVQEASFYETVETLKALGATVEKIDFTPFYDVAKMLYEGAWVAERHTVLQELMEKQPEAVHPVTREVVGKAIGLTATDAFRGIYRLKELGRKTESVLAGLDLLCVPTAPTFYSVQDLIDDPIGPNSRYGTYTNFVNLLDMCGLAVPVSPRSDGRPGSVTLLAAAGEDDLLASIGIQLEQACPHELGATGWELPDAPETAPIAQPDELALAVCGAHMSGMALNPELTSRGGRFLEAAKTSDAYRLYALAGGPPSRPGLVRAEPGSGAEIDLEIWAVPLKEVGSLLASIPAPLGLGSLVLSDGRSVQGFVCEGAGIAGAKDITDLKSWRAYIAAADGSLAASA</sequence>
<protein>
    <submittedName>
        <fullName evidence="3">Allophanate hydrolase</fullName>
        <ecNumber evidence="3">3.5.1.54</ecNumber>
    </submittedName>
</protein>